<name>A0A6P3QXS5_PTEVA</name>
<organism evidence="2 3">
    <name type="scientific">Pteropus vampyrus</name>
    <name type="common">Large flying fox</name>
    <dbReference type="NCBI Taxonomy" id="132908"/>
    <lineage>
        <taxon>Eukaryota</taxon>
        <taxon>Metazoa</taxon>
        <taxon>Chordata</taxon>
        <taxon>Craniata</taxon>
        <taxon>Vertebrata</taxon>
        <taxon>Euteleostomi</taxon>
        <taxon>Mammalia</taxon>
        <taxon>Eutheria</taxon>
        <taxon>Laurasiatheria</taxon>
        <taxon>Chiroptera</taxon>
        <taxon>Yinpterochiroptera</taxon>
        <taxon>Pteropodoidea</taxon>
        <taxon>Pteropodidae</taxon>
        <taxon>Pteropodinae</taxon>
        <taxon>Pteropus</taxon>
    </lineage>
</organism>
<accession>A0A6P3QXS5</accession>
<feature type="compositionally biased region" description="Low complexity" evidence="1">
    <location>
        <begin position="28"/>
        <end position="39"/>
    </location>
</feature>
<dbReference type="Proteomes" id="UP000515202">
    <property type="component" value="Unplaced"/>
</dbReference>
<evidence type="ECO:0000313" key="2">
    <source>
        <dbReference type="Proteomes" id="UP000515202"/>
    </source>
</evidence>
<reference evidence="3" key="1">
    <citation type="submission" date="2025-08" db="UniProtKB">
        <authorList>
            <consortium name="RefSeq"/>
        </authorList>
    </citation>
    <scope>IDENTIFICATION</scope>
    <source>
        <tissue evidence="3">Kidney</tissue>
    </source>
</reference>
<feature type="compositionally biased region" description="Basic and acidic residues" evidence="1">
    <location>
        <begin position="170"/>
        <end position="184"/>
    </location>
</feature>
<feature type="compositionally biased region" description="Polar residues" evidence="1">
    <location>
        <begin position="1"/>
        <end position="14"/>
    </location>
</feature>
<evidence type="ECO:0000256" key="1">
    <source>
        <dbReference type="SAM" id="MobiDB-lite"/>
    </source>
</evidence>
<feature type="compositionally biased region" description="Basic and acidic residues" evidence="1">
    <location>
        <begin position="208"/>
        <end position="218"/>
    </location>
</feature>
<keyword evidence="2" id="KW-1185">Reference proteome</keyword>
<dbReference type="GeneID" id="105296431"/>
<protein>
    <submittedName>
        <fullName evidence="3">Uncharacterized protein LOC105296431</fullName>
    </submittedName>
</protein>
<proteinExistence type="predicted"/>
<dbReference type="OrthoDB" id="9644200at2759"/>
<evidence type="ECO:0000313" key="3">
    <source>
        <dbReference type="RefSeq" id="XP_011364814.1"/>
    </source>
</evidence>
<feature type="region of interest" description="Disordered" evidence="1">
    <location>
        <begin position="1"/>
        <end position="131"/>
    </location>
</feature>
<feature type="compositionally biased region" description="Polar residues" evidence="1">
    <location>
        <begin position="188"/>
        <end position="199"/>
    </location>
</feature>
<feature type="compositionally biased region" description="Acidic residues" evidence="1">
    <location>
        <begin position="88"/>
        <end position="97"/>
    </location>
</feature>
<dbReference type="RefSeq" id="XP_011364814.1">
    <property type="nucleotide sequence ID" value="XM_011366512.2"/>
</dbReference>
<sequence>MMKQENASLSSAVNETKEAWGASDAEGSSLNTVSASSTSIGSLTDDAGYQESQDLTSEEDASFAQSKRQKRTKVATVRMRSKGREEDQDKEDEEDEAEAPRTSLPSPRRRKQRPPSRTCPPRPRERDSILESSFSVLTPNTKSSHWSLALFCQYLCSCCHGRQNSVEENKAVDPLGRRDPDEKGPVTGSITEQGASGATPTGALGRSKNRECDRSACK</sequence>
<dbReference type="AlphaFoldDB" id="A0A6P3QXS5"/>
<dbReference type="KEGG" id="pvp:105296431"/>
<feature type="region of interest" description="Disordered" evidence="1">
    <location>
        <begin position="170"/>
        <end position="218"/>
    </location>
</feature>
<gene>
    <name evidence="3" type="primary">LOC105296431</name>
</gene>